<dbReference type="SMART" id="SM00355">
    <property type="entry name" value="ZnF_C2H2"/>
    <property type="match status" value="4"/>
</dbReference>
<dbReference type="SUPFAM" id="SSF57667">
    <property type="entry name" value="beta-beta-alpha zinc fingers"/>
    <property type="match status" value="1"/>
</dbReference>
<keyword evidence="11 19" id="KW-0863">Zinc-finger</keyword>
<dbReference type="EC" id="3.4.19.12" evidence="6"/>
<dbReference type="InterPro" id="IPR012462">
    <property type="entry name" value="UFSP1/2_DUB_cat"/>
</dbReference>
<feature type="compositionally biased region" description="Polar residues" evidence="20">
    <location>
        <begin position="145"/>
        <end position="154"/>
    </location>
</feature>
<evidence type="ECO:0000256" key="2">
    <source>
        <dbReference type="ARBA" id="ARBA00004123"/>
    </source>
</evidence>
<dbReference type="GO" id="GO:0005634">
    <property type="term" value="C:nucleus"/>
    <property type="evidence" value="ECO:0007669"/>
    <property type="project" value="UniProtKB-SubCell"/>
</dbReference>
<evidence type="ECO:0000256" key="1">
    <source>
        <dbReference type="ARBA" id="ARBA00000707"/>
    </source>
</evidence>
<evidence type="ECO:0000313" key="23">
    <source>
        <dbReference type="Proteomes" id="UP001364617"/>
    </source>
</evidence>
<keyword evidence="10" id="KW-0677">Repeat</keyword>
<feature type="compositionally biased region" description="Polar residues" evidence="20">
    <location>
        <begin position="120"/>
        <end position="130"/>
    </location>
</feature>
<evidence type="ECO:0000256" key="10">
    <source>
        <dbReference type="ARBA" id="ARBA00022737"/>
    </source>
</evidence>
<organism evidence="22 23">
    <name type="scientific">Phoxinus phoxinus</name>
    <name type="common">Eurasian minnow</name>
    <dbReference type="NCBI Taxonomy" id="58324"/>
    <lineage>
        <taxon>Eukaryota</taxon>
        <taxon>Metazoa</taxon>
        <taxon>Chordata</taxon>
        <taxon>Craniata</taxon>
        <taxon>Vertebrata</taxon>
        <taxon>Euteleostomi</taxon>
        <taxon>Actinopterygii</taxon>
        <taxon>Neopterygii</taxon>
        <taxon>Teleostei</taxon>
        <taxon>Ostariophysi</taxon>
        <taxon>Cypriniformes</taxon>
        <taxon>Leuciscidae</taxon>
        <taxon>Phoxininae</taxon>
        <taxon>Phoxinus</taxon>
    </lineage>
</organism>
<comment type="subcellular location">
    <subcellularLocation>
        <location evidence="3">Cytoplasm</location>
    </subcellularLocation>
    <subcellularLocation>
        <location evidence="2">Nucleus</location>
    </subcellularLocation>
</comment>
<feature type="region of interest" description="Disordered" evidence="20">
    <location>
        <begin position="209"/>
        <end position="229"/>
    </location>
</feature>
<dbReference type="Gene3D" id="3.90.70.130">
    <property type="match status" value="1"/>
</dbReference>
<dbReference type="InterPro" id="IPR050688">
    <property type="entry name" value="Zinc_finger/UBP_domain"/>
</dbReference>
<protein>
    <recommendedName>
        <fullName evidence="7">Zinc finger-containing ubiquitin peptidase 1</fullName>
        <ecNumber evidence="6">3.4.19.12</ecNumber>
    </recommendedName>
    <alternativeName>
        <fullName evidence="17">Lys-63-specific deubiquitinase ZUFSP</fullName>
    </alternativeName>
    <alternativeName>
        <fullName evidence="16">Zinc finger with UFM1-specific peptidase domain protein</fullName>
    </alternativeName>
</protein>
<keyword evidence="9" id="KW-0479">Metal-binding</keyword>
<comment type="function">
    <text evidence="18">Deubiquitinase with endodeubiquitinase activity that specifically interacts with and cleaves 'Lys-63'-linked long polyubiquitin chains. Shows only weak activity against 'Lys-11' and 'Lys-48'-linked chains. Plays an important role in genome stability pathways, functioning to prevent spontaneous DNA damage and also promote cellular survival in response to exogenous DNA damage. Modulates the ubiquitination status of replication protein A (RPA) complex proteins in response to replication stress.</text>
</comment>
<evidence type="ECO:0000256" key="17">
    <source>
        <dbReference type="ARBA" id="ARBA00031481"/>
    </source>
</evidence>
<evidence type="ECO:0000256" key="9">
    <source>
        <dbReference type="ARBA" id="ARBA00022723"/>
    </source>
</evidence>
<evidence type="ECO:0000256" key="13">
    <source>
        <dbReference type="ARBA" id="ARBA00022833"/>
    </source>
</evidence>
<reference evidence="22 23" key="1">
    <citation type="submission" date="2024-02" db="EMBL/GenBank/DDBJ databases">
        <title>Chromosome-level genome assembly of the Eurasian Minnow (Phoxinus phoxinus).</title>
        <authorList>
            <person name="Oriowo T.O."/>
            <person name="Martin S."/>
            <person name="Stange M."/>
            <person name="Chrysostomakis Y."/>
            <person name="Brown T."/>
            <person name="Winkler S."/>
            <person name="Kukowka S."/>
            <person name="Myers E.W."/>
            <person name="Bohne A."/>
        </authorList>
    </citation>
    <scope>NUCLEOTIDE SEQUENCE [LARGE SCALE GENOMIC DNA]</scope>
    <source>
        <strain evidence="22">ZFMK-TIS-60720</strain>
        <tissue evidence="22">Whole Organism</tissue>
    </source>
</reference>
<feature type="compositionally biased region" description="Polar residues" evidence="20">
    <location>
        <begin position="69"/>
        <end position="97"/>
    </location>
</feature>
<dbReference type="Proteomes" id="UP001364617">
    <property type="component" value="Unassembled WGS sequence"/>
</dbReference>
<dbReference type="PANTHER" id="PTHR24403">
    <property type="entry name" value="ZINC FINGER PROTEIN"/>
    <property type="match status" value="1"/>
</dbReference>
<proteinExistence type="inferred from homology"/>
<comment type="subunit">
    <text evidence="5">Interacts with RPA1 and RPA2.</text>
</comment>
<keyword evidence="13" id="KW-0862">Zinc</keyword>
<comment type="catalytic activity">
    <reaction evidence="1">
        <text>Thiol-dependent hydrolysis of ester, thioester, amide, peptide and isopeptide bonds formed by the C-terminal Gly of ubiquitin (a 76-residue protein attached to proteins as an intracellular targeting signal).</text>
        <dbReference type="EC" id="3.4.19.12"/>
    </reaction>
</comment>
<keyword evidence="23" id="KW-1185">Reference proteome</keyword>
<evidence type="ECO:0000256" key="16">
    <source>
        <dbReference type="ARBA" id="ARBA00029662"/>
    </source>
</evidence>
<evidence type="ECO:0000313" key="22">
    <source>
        <dbReference type="EMBL" id="KAK7157930.1"/>
    </source>
</evidence>
<dbReference type="EMBL" id="JAYKXH010000009">
    <property type="protein sequence ID" value="KAK7157930.1"/>
    <property type="molecule type" value="Genomic_DNA"/>
</dbReference>
<dbReference type="InterPro" id="IPR036236">
    <property type="entry name" value="Znf_C2H2_sf"/>
</dbReference>
<evidence type="ECO:0000256" key="14">
    <source>
        <dbReference type="ARBA" id="ARBA00022990"/>
    </source>
</evidence>
<evidence type="ECO:0000256" key="4">
    <source>
        <dbReference type="ARBA" id="ARBA00010469"/>
    </source>
</evidence>
<comment type="similarity">
    <text evidence="4">Belongs to the peptidase C78 family. ZUFSP subfamily.</text>
</comment>
<name>A0AAN9D1R5_9TELE</name>
<dbReference type="PROSITE" id="PS00028">
    <property type="entry name" value="ZINC_FINGER_C2H2_1"/>
    <property type="match status" value="2"/>
</dbReference>
<keyword evidence="12" id="KW-0378">Hydrolase</keyword>
<feature type="region of interest" description="Disordered" evidence="20">
    <location>
        <begin position="120"/>
        <end position="177"/>
    </location>
</feature>
<gene>
    <name evidence="22" type="ORF">R3I93_009202</name>
</gene>
<dbReference type="GO" id="GO:0004843">
    <property type="term" value="F:cysteine-type deubiquitinase activity"/>
    <property type="evidence" value="ECO:0007669"/>
    <property type="project" value="UniProtKB-EC"/>
</dbReference>
<feature type="compositionally biased region" description="Polar residues" evidence="20">
    <location>
        <begin position="217"/>
        <end position="229"/>
    </location>
</feature>
<keyword evidence="8" id="KW-0963">Cytoplasm</keyword>
<evidence type="ECO:0000256" key="7">
    <source>
        <dbReference type="ARBA" id="ARBA00021993"/>
    </source>
</evidence>
<dbReference type="GO" id="GO:0008270">
    <property type="term" value="F:zinc ion binding"/>
    <property type="evidence" value="ECO:0007669"/>
    <property type="project" value="UniProtKB-KW"/>
</dbReference>
<dbReference type="PANTHER" id="PTHR24403:SF82">
    <property type="entry name" value="ZINC FINGER-CONTAINING UBIQUITIN PEPTIDASE 1"/>
    <property type="match status" value="1"/>
</dbReference>
<accession>A0AAN9D1R5</accession>
<evidence type="ECO:0000256" key="11">
    <source>
        <dbReference type="ARBA" id="ARBA00022771"/>
    </source>
</evidence>
<dbReference type="FunFam" id="3.90.70.130:FF:000002">
    <property type="entry name" value="Zinc finger containing ubiquitin peptidase 1"/>
    <property type="match status" value="1"/>
</dbReference>
<evidence type="ECO:0000256" key="15">
    <source>
        <dbReference type="ARBA" id="ARBA00023242"/>
    </source>
</evidence>
<dbReference type="AlphaFoldDB" id="A0AAN9D1R5"/>
<evidence type="ECO:0000256" key="20">
    <source>
        <dbReference type="SAM" id="MobiDB-lite"/>
    </source>
</evidence>
<dbReference type="Gene3D" id="3.30.160.60">
    <property type="entry name" value="Classic Zinc Finger"/>
    <property type="match status" value="1"/>
</dbReference>
<feature type="domain" description="C2H2-type" evidence="21">
    <location>
        <begin position="235"/>
        <end position="257"/>
    </location>
</feature>
<keyword evidence="14" id="KW-0007">Acetylation</keyword>
<feature type="region of interest" description="Disordered" evidence="20">
    <location>
        <begin position="69"/>
        <end position="101"/>
    </location>
</feature>
<evidence type="ECO:0000256" key="8">
    <source>
        <dbReference type="ARBA" id="ARBA00022490"/>
    </source>
</evidence>
<evidence type="ECO:0000256" key="6">
    <source>
        <dbReference type="ARBA" id="ARBA00012759"/>
    </source>
</evidence>
<comment type="caution">
    <text evidence="22">The sequence shown here is derived from an EMBL/GenBank/DDBJ whole genome shotgun (WGS) entry which is preliminary data.</text>
</comment>
<evidence type="ECO:0000256" key="5">
    <source>
        <dbReference type="ARBA" id="ARBA00011274"/>
    </source>
</evidence>
<evidence type="ECO:0000256" key="19">
    <source>
        <dbReference type="PROSITE-ProRule" id="PRU00042"/>
    </source>
</evidence>
<evidence type="ECO:0000259" key="21">
    <source>
        <dbReference type="PROSITE" id="PS50157"/>
    </source>
</evidence>
<dbReference type="GO" id="GO:0005737">
    <property type="term" value="C:cytoplasm"/>
    <property type="evidence" value="ECO:0007669"/>
    <property type="project" value="UniProtKB-SubCell"/>
</dbReference>
<dbReference type="Pfam" id="PF07910">
    <property type="entry name" value="Peptidase_C78"/>
    <property type="match status" value="1"/>
</dbReference>
<evidence type="ECO:0000256" key="3">
    <source>
        <dbReference type="ARBA" id="ARBA00004496"/>
    </source>
</evidence>
<dbReference type="InterPro" id="IPR013087">
    <property type="entry name" value="Znf_C2H2_type"/>
</dbReference>
<evidence type="ECO:0000256" key="12">
    <source>
        <dbReference type="ARBA" id="ARBA00022801"/>
    </source>
</evidence>
<keyword evidence="15" id="KW-0539">Nucleus</keyword>
<sequence length="619" mass="69117">MPVCDICCEELPSEAEMRTHLLLSHMENVMACPFCSLSGVLYDELSFHINTAHIEKDCKDMNATVVDSGQKNSKAQSLNTSRTSIVKNTHKVSQVSPPSYGHPSPFQVNGMAIPITGTTLSQETSTSLKSSPPAAATANGAIKQVRTTQTPSTNPRREREDGHRKSKQKRLSSPNKEGRFPCPMCSLVCNDCFILQEHVELHLQDQDVTEGADPDIGTSTEASSTSNGRSGVIRYECPMCSLSCSSSTSLQEHVELHLEYGSASATGQSSGDLNLARKLQEEEEQKWRELESRREAEDFKKLQKQFGLDNSGGYRKQMERNMERAVSRGQMVPAEFHRKRVEMLESLASGVDDGRSKTSGLMEALNRYYQRDASDCSHVWLCAETDHYSSSEGDKGWGCGYRNFQMLLSSLHRMEQYNLLPVSVPSIPRVQAMIEEAWAQGADPQGASHFKHRLQGTRAWIGATEIYAVFTSLSVKARIVDFHKPTGPGDTHLRMFEWVKQYFSHSASRSARLPPKVVQTTLPPLYLQHQGHSRSIVGVEQKVNGNLFLLLFDPEFAPGEIRRVLTQNTVATMVRRMRKSPSGLKHRQYQVVAVEGLLTPEEKQSRILNSRTLCAEKIP</sequence>
<dbReference type="PROSITE" id="PS50157">
    <property type="entry name" value="ZINC_FINGER_C2H2_2"/>
    <property type="match status" value="1"/>
</dbReference>
<evidence type="ECO:0000256" key="18">
    <source>
        <dbReference type="ARBA" id="ARBA00045669"/>
    </source>
</evidence>